<protein>
    <submittedName>
        <fullName evidence="2">Cyclic nucleotide-binding protein</fullName>
    </submittedName>
</protein>
<evidence type="ECO:0000313" key="2">
    <source>
        <dbReference type="EMBL" id="QBX79863.1"/>
    </source>
</evidence>
<gene>
    <name evidence="2" type="ORF">E4Z61_05580</name>
</gene>
<accession>A0ABX5T3H4</accession>
<dbReference type="RefSeq" id="WP_135321914.1">
    <property type="nucleotide sequence ID" value="NZ_CP038469.1"/>
</dbReference>
<dbReference type="Pfam" id="PF15977">
    <property type="entry name" value="HTH_46"/>
    <property type="match status" value="1"/>
</dbReference>
<evidence type="ECO:0000313" key="3">
    <source>
        <dbReference type="Proteomes" id="UP000296284"/>
    </source>
</evidence>
<dbReference type="EMBL" id="CP038469">
    <property type="protein sequence ID" value="QBX79863.1"/>
    <property type="molecule type" value="Genomic_DNA"/>
</dbReference>
<dbReference type="InterPro" id="IPR014710">
    <property type="entry name" value="RmlC-like_jellyroll"/>
</dbReference>
<feature type="domain" description="IprA winged helix-turn-helix" evidence="1">
    <location>
        <begin position="150"/>
        <end position="216"/>
    </location>
</feature>
<organism evidence="2 3">
    <name type="scientific">Citrobacter tructae</name>
    <dbReference type="NCBI Taxonomy" id="2562449"/>
    <lineage>
        <taxon>Bacteria</taxon>
        <taxon>Pseudomonadati</taxon>
        <taxon>Pseudomonadota</taxon>
        <taxon>Gammaproteobacteria</taxon>
        <taxon>Enterobacterales</taxon>
        <taxon>Enterobacteriaceae</taxon>
        <taxon>Citrobacter</taxon>
    </lineage>
</organism>
<name>A0ABX5T3H4_9ENTR</name>
<proteinExistence type="predicted"/>
<dbReference type="Proteomes" id="UP000296284">
    <property type="component" value="Chromosome"/>
</dbReference>
<dbReference type="SUPFAM" id="SSF51206">
    <property type="entry name" value="cAMP-binding domain-like"/>
    <property type="match status" value="1"/>
</dbReference>
<dbReference type="InterPro" id="IPR041687">
    <property type="entry name" value="HTH_46"/>
</dbReference>
<reference evidence="2 3" key="1">
    <citation type="submission" date="2019-03" db="EMBL/GenBank/DDBJ databases">
        <title>Complete genome sequence of Citrobacter sp. SNU WT2 isolated from diseased rainbow trout.</title>
        <authorList>
            <person name="Oh W.T."/>
            <person name="Park S.C."/>
        </authorList>
    </citation>
    <scope>NUCLEOTIDE SEQUENCE [LARGE SCALE GENOMIC DNA]</scope>
    <source>
        <strain evidence="2 3">SNU WT2</strain>
    </source>
</reference>
<dbReference type="InterPro" id="IPR018490">
    <property type="entry name" value="cNMP-bd_dom_sf"/>
</dbReference>
<sequence length="236" mass="26707">MKKHSKSQQMKDILGNVARPEEHIAKLIHMACKHRAPTTISKKRNIYLTQNSERQCLILLSGSVALCRISDGMVLNAEYAPFIFGANAQLSYSPHLYIKAKETTCLLLIPQNIFYNEVTENGLWQSLAMLQDYTAAKVYAHFMMISQLSAYEIIRCHLIELMNEPDVLKKNITAANYIMEHSLLSRSGVMRILSKLKNEGYIHLSRGILTDIVNLPEKLNMFYAKPASSSAVESTE</sequence>
<keyword evidence="3" id="KW-1185">Reference proteome</keyword>
<evidence type="ECO:0000259" key="1">
    <source>
        <dbReference type="Pfam" id="PF15977"/>
    </source>
</evidence>
<dbReference type="Gene3D" id="2.60.120.10">
    <property type="entry name" value="Jelly Rolls"/>
    <property type="match status" value="1"/>
</dbReference>